<dbReference type="RefSeq" id="WP_284305705.1">
    <property type="nucleotide sequence ID" value="NZ_BSUO01000001.1"/>
</dbReference>
<feature type="compositionally biased region" description="Basic and acidic residues" evidence="1">
    <location>
        <begin position="314"/>
        <end position="327"/>
    </location>
</feature>
<feature type="transmembrane region" description="Helical" evidence="2">
    <location>
        <begin position="138"/>
        <end position="158"/>
    </location>
</feature>
<protein>
    <recommendedName>
        <fullName evidence="5">Magnesium transporter NIPA</fullName>
    </recommendedName>
</protein>
<dbReference type="Proteomes" id="UP001157126">
    <property type="component" value="Unassembled WGS sequence"/>
</dbReference>
<keyword evidence="2" id="KW-1133">Transmembrane helix</keyword>
<feature type="compositionally biased region" description="Basic and acidic residues" evidence="1">
    <location>
        <begin position="336"/>
        <end position="346"/>
    </location>
</feature>
<proteinExistence type="predicted"/>
<evidence type="ECO:0000313" key="3">
    <source>
        <dbReference type="EMBL" id="GMA42267.1"/>
    </source>
</evidence>
<keyword evidence="4" id="KW-1185">Reference proteome</keyword>
<keyword evidence="2" id="KW-0812">Transmembrane</keyword>
<evidence type="ECO:0000256" key="2">
    <source>
        <dbReference type="SAM" id="Phobius"/>
    </source>
</evidence>
<feature type="transmembrane region" description="Helical" evidence="2">
    <location>
        <begin position="83"/>
        <end position="103"/>
    </location>
</feature>
<evidence type="ECO:0008006" key="5">
    <source>
        <dbReference type="Google" id="ProtNLM"/>
    </source>
</evidence>
<name>A0ABQ6IWF6_9MICO</name>
<feature type="transmembrane region" description="Helical" evidence="2">
    <location>
        <begin position="197"/>
        <end position="215"/>
    </location>
</feature>
<dbReference type="PANTHER" id="PTHR40761:SF1">
    <property type="entry name" value="CONSERVED INTEGRAL MEMBRANE ALANINE VALINE AND LEUCINE RICH PROTEIN-RELATED"/>
    <property type="match status" value="1"/>
</dbReference>
<feature type="transmembrane region" description="Helical" evidence="2">
    <location>
        <begin position="170"/>
        <end position="190"/>
    </location>
</feature>
<organism evidence="3 4">
    <name type="scientific">Mobilicoccus caccae</name>
    <dbReference type="NCBI Taxonomy" id="1859295"/>
    <lineage>
        <taxon>Bacteria</taxon>
        <taxon>Bacillati</taxon>
        <taxon>Actinomycetota</taxon>
        <taxon>Actinomycetes</taxon>
        <taxon>Micrococcales</taxon>
        <taxon>Dermatophilaceae</taxon>
        <taxon>Mobilicoccus</taxon>
    </lineage>
</organism>
<sequence length="346" mass="35072">MPGAAQTLPTGRAGTVMGGGAALYIALAVVLATIAAAVFAIGASLQSNAVGRAVDAEQGPGDRAHIQGVVGGRAMASLLRNPTWLASVGIIVVGGCLHAVGLALAPISIVQPIGVLAIPFAVLIAARKHRQRPPASVMMAVTVTMLAVLAFVLAAASDGKNAERIDALEVAWSAVGIGVIAAVLALLGSVGPRWVRCVAWASAGAVVYGLASALLRTDTMLIAQGGLMNWHVLAYTTAVIAAFAVGGWLIQHAHANGPPAVVLGSLTVVDPIVAVLFGIGFLGEGAHLAPTHIAVMAFSAVVAAIGVVLLARHHPENHPSTDPRDRPGPSPSESRMTPEPREEHTP</sequence>
<keyword evidence="2" id="KW-0472">Membrane</keyword>
<feature type="region of interest" description="Disordered" evidence="1">
    <location>
        <begin position="314"/>
        <end position="346"/>
    </location>
</feature>
<dbReference type="PANTHER" id="PTHR40761">
    <property type="entry name" value="CONSERVED INTEGRAL MEMBRANE ALANINE VALINE AND LEUCINE RICH PROTEIN-RELATED"/>
    <property type="match status" value="1"/>
</dbReference>
<reference evidence="4" key="1">
    <citation type="journal article" date="2019" name="Int. J. Syst. Evol. Microbiol.">
        <title>The Global Catalogue of Microorganisms (GCM) 10K type strain sequencing project: providing services to taxonomists for standard genome sequencing and annotation.</title>
        <authorList>
            <consortium name="The Broad Institute Genomics Platform"/>
            <consortium name="The Broad Institute Genome Sequencing Center for Infectious Disease"/>
            <person name="Wu L."/>
            <person name="Ma J."/>
        </authorList>
    </citation>
    <scope>NUCLEOTIDE SEQUENCE [LARGE SCALE GENOMIC DNA]</scope>
    <source>
        <strain evidence="4">NBRC 113072</strain>
    </source>
</reference>
<feature type="transmembrane region" description="Helical" evidence="2">
    <location>
        <begin position="261"/>
        <end position="283"/>
    </location>
</feature>
<feature type="transmembrane region" description="Helical" evidence="2">
    <location>
        <begin position="227"/>
        <end position="249"/>
    </location>
</feature>
<accession>A0ABQ6IWF6</accession>
<evidence type="ECO:0000256" key="1">
    <source>
        <dbReference type="SAM" id="MobiDB-lite"/>
    </source>
</evidence>
<feature type="transmembrane region" description="Helical" evidence="2">
    <location>
        <begin position="289"/>
        <end position="311"/>
    </location>
</feature>
<dbReference type="EMBL" id="BSUO01000001">
    <property type="protein sequence ID" value="GMA42267.1"/>
    <property type="molecule type" value="Genomic_DNA"/>
</dbReference>
<feature type="transmembrane region" description="Helical" evidence="2">
    <location>
        <begin position="21"/>
        <end position="42"/>
    </location>
</feature>
<evidence type="ECO:0000313" key="4">
    <source>
        <dbReference type="Proteomes" id="UP001157126"/>
    </source>
</evidence>
<comment type="caution">
    <text evidence="3">The sequence shown here is derived from an EMBL/GenBank/DDBJ whole genome shotgun (WGS) entry which is preliminary data.</text>
</comment>
<feature type="transmembrane region" description="Helical" evidence="2">
    <location>
        <begin position="109"/>
        <end position="126"/>
    </location>
</feature>
<gene>
    <name evidence="3" type="ORF">GCM10025883_43120</name>
</gene>